<keyword evidence="2" id="KW-0547">Nucleotide-binding</keyword>
<dbReference type="PANTHER" id="PTHR10903">
    <property type="entry name" value="GTPASE, IMAP FAMILY MEMBER-RELATED"/>
    <property type="match status" value="1"/>
</dbReference>
<dbReference type="InterPro" id="IPR006703">
    <property type="entry name" value="G_AIG1"/>
</dbReference>
<gene>
    <name evidence="7" type="primary">LOC115816418</name>
</gene>
<dbReference type="FunFam" id="3.40.50.300:FF:000366">
    <property type="entry name" value="GTPase, IMAP family member 2"/>
    <property type="match status" value="1"/>
</dbReference>
<accession>A0A6J2VVM3</accession>
<organism evidence="6 7">
    <name type="scientific">Chanos chanos</name>
    <name type="common">Milkfish</name>
    <name type="synonym">Mugil chanos</name>
    <dbReference type="NCBI Taxonomy" id="29144"/>
    <lineage>
        <taxon>Eukaryota</taxon>
        <taxon>Metazoa</taxon>
        <taxon>Chordata</taxon>
        <taxon>Craniata</taxon>
        <taxon>Vertebrata</taxon>
        <taxon>Euteleostomi</taxon>
        <taxon>Actinopterygii</taxon>
        <taxon>Neopterygii</taxon>
        <taxon>Teleostei</taxon>
        <taxon>Ostariophysi</taxon>
        <taxon>Gonorynchiformes</taxon>
        <taxon>Chanidae</taxon>
        <taxon>Chanos</taxon>
    </lineage>
</organism>
<feature type="transmembrane region" description="Helical" evidence="4">
    <location>
        <begin position="255"/>
        <end position="277"/>
    </location>
</feature>
<dbReference type="GeneID" id="115816418"/>
<proteinExistence type="inferred from homology"/>
<dbReference type="OrthoDB" id="425923at2759"/>
<evidence type="ECO:0000259" key="5">
    <source>
        <dbReference type="PROSITE" id="PS51720"/>
    </source>
</evidence>
<keyword evidence="4" id="KW-0472">Membrane</keyword>
<evidence type="ECO:0000256" key="4">
    <source>
        <dbReference type="SAM" id="Phobius"/>
    </source>
</evidence>
<comment type="similarity">
    <text evidence="1">Belongs to the TRAFAC class TrmE-Era-EngA-EngB-Septin-like GTPase superfamily. AIG1/Toc34/Toc159-like paraseptin GTPase family. IAN subfamily.</text>
</comment>
<keyword evidence="4" id="KW-1133">Transmembrane helix</keyword>
<dbReference type="Gene3D" id="3.40.50.300">
    <property type="entry name" value="P-loop containing nucleotide triphosphate hydrolases"/>
    <property type="match status" value="1"/>
</dbReference>
<evidence type="ECO:0000313" key="6">
    <source>
        <dbReference type="Proteomes" id="UP000504632"/>
    </source>
</evidence>
<keyword evidence="3" id="KW-0342">GTP-binding</keyword>
<dbReference type="PROSITE" id="PS51720">
    <property type="entry name" value="G_AIG1"/>
    <property type="match status" value="1"/>
</dbReference>
<evidence type="ECO:0000256" key="3">
    <source>
        <dbReference type="ARBA" id="ARBA00023134"/>
    </source>
</evidence>
<dbReference type="CDD" id="cd01852">
    <property type="entry name" value="AIG1"/>
    <property type="match status" value="1"/>
</dbReference>
<dbReference type="PANTHER" id="PTHR10903:SF62">
    <property type="entry name" value="GTPASE IMAP FAMILY MEMBER 4-LIKE-RELATED"/>
    <property type="match status" value="1"/>
</dbReference>
<feature type="domain" description="AIG1-type G" evidence="5">
    <location>
        <begin position="12"/>
        <end position="220"/>
    </location>
</feature>
<evidence type="ECO:0000313" key="7">
    <source>
        <dbReference type="RefSeq" id="XP_030635231.1"/>
    </source>
</evidence>
<reference evidence="7" key="1">
    <citation type="submission" date="2025-08" db="UniProtKB">
        <authorList>
            <consortium name="RefSeq"/>
        </authorList>
    </citation>
    <scope>IDENTIFICATION</scope>
</reference>
<dbReference type="Proteomes" id="UP000504632">
    <property type="component" value="Chromosome 7"/>
</dbReference>
<dbReference type="RefSeq" id="XP_030635231.1">
    <property type="nucleotide sequence ID" value="XM_030779371.1"/>
</dbReference>
<dbReference type="SUPFAM" id="SSF52540">
    <property type="entry name" value="P-loop containing nucleoside triphosphate hydrolases"/>
    <property type="match status" value="1"/>
</dbReference>
<dbReference type="GO" id="GO:0005525">
    <property type="term" value="F:GTP binding"/>
    <property type="evidence" value="ECO:0007669"/>
    <property type="project" value="UniProtKB-KW"/>
</dbReference>
<dbReference type="InterPro" id="IPR027417">
    <property type="entry name" value="P-loop_NTPase"/>
</dbReference>
<sequence length="361" mass="39123">MCLNTDMQWSKKEELNIVLLGKTGDGKSSSGNTILNKEAFTATLSSSSTTQKCESKSGTIHKRPAAVVDTPGFFDTDLPDDELRSRIVEFLIQCAPGVHAFLIVLKVGTYTDQEKEVVKKITETFGEDAFRYSVVLFTHGDQLNHGQTIEDFVKMNGALQELVDKCGGRCHVIDNKYWHQQQDDYRNNSVQTKKLLDTIDEMLRENGGNYYTNELLQKIEEDIQAEEKKIRKDVSGKVSQEKIREEAKKSVFKKYVIIFAGVATGVLLGAVLGAVAVEATGLAECGLAVWGIPVAKAAVGAAAVIGAAVGGAVGCDVTEQTESVSEGIKAVVKENYGIAKDMLQESVGLASVCTKLKGCNT</sequence>
<dbReference type="AlphaFoldDB" id="A0A6J2VVM3"/>
<dbReference type="Pfam" id="PF04548">
    <property type="entry name" value="AIG1"/>
    <property type="match status" value="1"/>
</dbReference>
<keyword evidence="6" id="KW-1185">Reference proteome</keyword>
<keyword evidence="4" id="KW-0812">Transmembrane</keyword>
<evidence type="ECO:0000256" key="1">
    <source>
        <dbReference type="ARBA" id="ARBA00008535"/>
    </source>
</evidence>
<name>A0A6J2VVM3_CHACN</name>
<protein>
    <submittedName>
        <fullName evidence="7">GTPase IMAP family member 7-like</fullName>
    </submittedName>
</protein>
<dbReference type="InterPro" id="IPR045058">
    <property type="entry name" value="GIMA/IAN/Toc"/>
</dbReference>
<evidence type="ECO:0000256" key="2">
    <source>
        <dbReference type="ARBA" id="ARBA00022741"/>
    </source>
</evidence>
<dbReference type="InParanoid" id="A0A6J2VVM3"/>